<dbReference type="InterPro" id="IPR001810">
    <property type="entry name" value="F-box_dom"/>
</dbReference>
<dbReference type="Pfam" id="PF00646">
    <property type="entry name" value="F-box"/>
    <property type="match status" value="1"/>
</dbReference>
<evidence type="ECO:0000313" key="4">
    <source>
        <dbReference type="Proteomes" id="UP000016932"/>
    </source>
</evidence>
<accession>N1QA99</accession>
<dbReference type="KEGG" id="pfj:MYCFIDRAFT_192817"/>
<dbReference type="OrthoDB" id="3800738at2759"/>
<dbReference type="eggNOG" id="ENOG502RNQW">
    <property type="taxonomic scope" value="Eukaryota"/>
</dbReference>
<organism evidence="3 4">
    <name type="scientific">Pseudocercospora fijiensis (strain CIRAD86)</name>
    <name type="common">Black leaf streak disease fungus</name>
    <name type="synonym">Mycosphaerella fijiensis</name>
    <dbReference type="NCBI Taxonomy" id="383855"/>
    <lineage>
        <taxon>Eukaryota</taxon>
        <taxon>Fungi</taxon>
        <taxon>Dikarya</taxon>
        <taxon>Ascomycota</taxon>
        <taxon>Pezizomycotina</taxon>
        <taxon>Dothideomycetes</taxon>
        <taxon>Dothideomycetidae</taxon>
        <taxon>Mycosphaerellales</taxon>
        <taxon>Mycosphaerellaceae</taxon>
        <taxon>Pseudocercospora</taxon>
    </lineage>
</organism>
<reference evidence="3 4" key="1">
    <citation type="journal article" date="2012" name="PLoS Pathog.">
        <title>Diverse lifestyles and strategies of plant pathogenesis encoded in the genomes of eighteen Dothideomycetes fungi.</title>
        <authorList>
            <person name="Ohm R.A."/>
            <person name="Feau N."/>
            <person name="Henrissat B."/>
            <person name="Schoch C.L."/>
            <person name="Horwitz B.A."/>
            <person name="Barry K.W."/>
            <person name="Condon B.J."/>
            <person name="Copeland A.C."/>
            <person name="Dhillon B."/>
            <person name="Glaser F."/>
            <person name="Hesse C.N."/>
            <person name="Kosti I."/>
            <person name="LaButti K."/>
            <person name="Lindquist E.A."/>
            <person name="Lucas S."/>
            <person name="Salamov A.A."/>
            <person name="Bradshaw R.E."/>
            <person name="Ciuffetti L."/>
            <person name="Hamelin R.C."/>
            <person name="Kema G.H.J."/>
            <person name="Lawrence C."/>
            <person name="Scott J.A."/>
            <person name="Spatafora J.W."/>
            <person name="Turgeon B.G."/>
            <person name="de Wit P.J.G.M."/>
            <person name="Zhong S."/>
            <person name="Goodwin S.B."/>
            <person name="Grigoriev I.V."/>
        </authorList>
    </citation>
    <scope>NUCLEOTIDE SEQUENCE [LARGE SCALE GENOMIC DNA]</scope>
    <source>
        <strain evidence="3 4">CIRAD86</strain>
    </source>
</reference>
<protein>
    <recommendedName>
        <fullName evidence="2">F-box domain-containing protein</fullName>
    </recommendedName>
</protein>
<gene>
    <name evidence="3" type="ORF">MYCFIDRAFT_192817</name>
</gene>
<feature type="compositionally biased region" description="Acidic residues" evidence="1">
    <location>
        <begin position="275"/>
        <end position="287"/>
    </location>
</feature>
<evidence type="ECO:0000256" key="1">
    <source>
        <dbReference type="SAM" id="MobiDB-lite"/>
    </source>
</evidence>
<evidence type="ECO:0000313" key="3">
    <source>
        <dbReference type="EMBL" id="EME88716.1"/>
    </source>
</evidence>
<keyword evidence="4" id="KW-1185">Reference proteome</keyword>
<dbReference type="GeneID" id="19335298"/>
<dbReference type="SUPFAM" id="SSF81383">
    <property type="entry name" value="F-box domain"/>
    <property type="match status" value="1"/>
</dbReference>
<dbReference type="HOGENOM" id="CLU_869124_0_0_1"/>
<dbReference type="VEuPathDB" id="FungiDB:MYCFIDRAFT_192817"/>
<dbReference type="InterPro" id="IPR036047">
    <property type="entry name" value="F-box-like_dom_sf"/>
</dbReference>
<dbReference type="EMBL" id="KB446555">
    <property type="protein sequence ID" value="EME88716.1"/>
    <property type="molecule type" value="Genomic_DNA"/>
</dbReference>
<dbReference type="Proteomes" id="UP000016932">
    <property type="component" value="Unassembled WGS sequence"/>
</dbReference>
<dbReference type="RefSeq" id="XP_007921637.1">
    <property type="nucleotide sequence ID" value="XM_007923446.1"/>
</dbReference>
<feature type="region of interest" description="Disordered" evidence="1">
    <location>
        <begin position="273"/>
        <end position="294"/>
    </location>
</feature>
<evidence type="ECO:0000259" key="2">
    <source>
        <dbReference type="Pfam" id="PF00646"/>
    </source>
</evidence>
<dbReference type="AlphaFoldDB" id="N1QA99"/>
<name>N1QA99_PSEFD</name>
<sequence length="320" mass="37353">MASVTQANQARNAVLRTAELLEQILLQLPPKQLFAVQRVSSYWKATVEQSPRIQTACFLRPINDDKVKCKYDGLGDEYHSLHTGKRITPVWNCLTPCAINLRPWLMLPHELVKSYIETSPDASWKNMFTTQPPSTTLEIDYRYAANKFEPPGAEDHSFLLTNNKGLTFMDIFVALYQGFEENKSEIESVEAKKRNPFRNDIPHWAHCVKFGWGMGGLLQQDSRYMEDKYWEFVAERTDWLLRLDQTDLRNMKIKLHGDIRRTSAVEILRQISSADGEEEEEDGEDGFCEDRPKQKMDRRLMRARMKKMQMRDFFEDGDDE</sequence>
<feature type="domain" description="F-box" evidence="2">
    <location>
        <begin position="19"/>
        <end position="51"/>
    </location>
</feature>
<proteinExistence type="predicted"/>